<feature type="compositionally biased region" description="Polar residues" evidence="1">
    <location>
        <begin position="79"/>
        <end position="93"/>
    </location>
</feature>
<protein>
    <submittedName>
        <fullName evidence="4">Outer membrane protein with beta-barrel domain</fullName>
    </submittedName>
</protein>
<dbReference type="InterPro" id="IPR025665">
    <property type="entry name" value="Beta-barrel_OMP_2"/>
</dbReference>
<feature type="transmembrane region" description="Helical" evidence="2">
    <location>
        <begin position="47"/>
        <end position="71"/>
    </location>
</feature>
<evidence type="ECO:0000259" key="3">
    <source>
        <dbReference type="Pfam" id="PF13568"/>
    </source>
</evidence>
<reference evidence="4 5" key="1">
    <citation type="submission" date="2019-03" db="EMBL/GenBank/DDBJ databases">
        <title>Genomic Encyclopedia of Archaeal and Bacterial Type Strains, Phase II (KMG-II): from individual species to whole genera.</title>
        <authorList>
            <person name="Goeker M."/>
        </authorList>
    </citation>
    <scope>NUCLEOTIDE SEQUENCE [LARGE SCALE GENOMIC DNA]</scope>
    <source>
        <strain evidence="4 5">DSM 19035</strain>
    </source>
</reference>
<comment type="caution">
    <text evidence="4">The sequence shown here is derived from an EMBL/GenBank/DDBJ whole genome shotgun (WGS) entry which is preliminary data.</text>
</comment>
<evidence type="ECO:0000256" key="2">
    <source>
        <dbReference type="SAM" id="Phobius"/>
    </source>
</evidence>
<dbReference type="OrthoDB" id="1419682at2"/>
<dbReference type="RefSeq" id="WP_133575594.1">
    <property type="nucleotide sequence ID" value="NZ_SNYC01000004.1"/>
</dbReference>
<dbReference type="AlphaFoldDB" id="A0A4R6SUN2"/>
<keyword evidence="2" id="KW-0472">Membrane</keyword>
<feature type="domain" description="Outer membrane protein beta-barrel" evidence="3">
    <location>
        <begin position="229"/>
        <end position="331"/>
    </location>
</feature>
<evidence type="ECO:0000313" key="5">
    <source>
        <dbReference type="Proteomes" id="UP000295620"/>
    </source>
</evidence>
<dbReference type="EMBL" id="SNYC01000004">
    <property type="protein sequence ID" value="TDQ09518.1"/>
    <property type="molecule type" value="Genomic_DNA"/>
</dbReference>
<name>A0A4R6SUN2_9SPHI</name>
<feature type="region of interest" description="Disordered" evidence="1">
    <location>
        <begin position="79"/>
        <end position="101"/>
    </location>
</feature>
<dbReference type="Proteomes" id="UP000295620">
    <property type="component" value="Unassembled WGS sequence"/>
</dbReference>
<keyword evidence="5" id="KW-1185">Reference proteome</keyword>
<dbReference type="Pfam" id="PF13568">
    <property type="entry name" value="OMP_b-brl_2"/>
    <property type="match status" value="1"/>
</dbReference>
<keyword evidence="2" id="KW-0812">Transmembrane</keyword>
<accession>A0A4R6SUN2</accession>
<gene>
    <name evidence="4" type="ORF">ATK78_1674</name>
</gene>
<sequence>MPPIKKIKPNEDELIALIKEQLINHKEAYVPGSWEDFNKKEDKRRGLAFWIGSLSGVAAALLIGVAVYFTLDTKSLSIPDKTSGQDKSSQVTTESKKAGSLIDPEQHDVLAHSANTRSTGQNGVQPVTAIDKNRHAEQISMVSVKEDSILKASSVKESLAWKNPIMEQAVVRVGTDQEVKKPSILDFLENESRINKSLSLSETKKEDAKNNNKWAMGLVVAPSIGNAKKLNMGYGVSMEYALSNKFSVNSGISYGEMSSSRNAGVNDGTMSDPSTGSIVSSDVSKSLQSTDARITGIDIPLEFKYNLSKNIYANVGVSAFAVLDQKQSNNYIQSKVQYQTALPGNNGFSTFLVNERVSENVPESEIKDPKYLGFYNFSFGYRQKLSKSNSFSVEPFMKVPMKEATTENLRLIGAGVRLKLDF</sequence>
<organism evidence="4 5">
    <name type="scientific">Pedobacter metabolipauper</name>
    <dbReference type="NCBI Taxonomy" id="425513"/>
    <lineage>
        <taxon>Bacteria</taxon>
        <taxon>Pseudomonadati</taxon>
        <taxon>Bacteroidota</taxon>
        <taxon>Sphingobacteriia</taxon>
        <taxon>Sphingobacteriales</taxon>
        <taxon>Sphingobacteriaceae</taxon>
        <taxon>Pedobacter</taxon>
    </lineage>
</organism>
<feature type="region of interest" description="Disordered" evidence="1">
    <location>
        <begin position="263"/>
        <end position="282"/>
    </location>
</feature>
<keyword evidence="2" id="KW-1133">Transmembrane helix</keyword>
<proteinExistence type="predicted"/>
<evidence type="ECO:0000256" key="1">
    <source>
        <dbReference type="SAM" id="MobiDB-lite"/>
    </source>
</evidence>
<evidence type="ECO:0000313" key="4">
    <source>
        <dbReference type="EMBL" id="TDQ09518.1"/>
    </source>
</evidence>